<proteinExistence type="predicted"/>
<protein>
    <submittedName>
        <fullName evidence="1">Uncharacterized protein</fullName>
    </submittedName>
</protein>
<dbReference type="RefSeq" id="XP_028882954.1">
    <property type="nucleotide sequence ID" value="XM_029025971.1"/>
</dbReference>
<dbReference type="GeneID" id="39985751"/>
<reference evidence="1 2" key="1">
    <citation type="submission" date="2017-03" db="EMBL/GenBank/DDBJ databases">
        <title>An alternative strategy for trypanosome survival in the mammalian bloodstream revealed through genome and transcriptome analysis of the ubiquitous bovine parasite Trypanosoma (Megatrypanum) theileri.</title>
        <authorList>
            <person name="Kelly S."/>
            <person name="Ivens A."/>
            <person name="Mott A."/>
            <person name="O'Neill E."/>
            <person name="Emms D."/>
            <person name="Macleod O."/>
            <person name="Voorheis P."/>
            <person name="Matthews J."/>
            <person name="Matthews K."/>
            <person name="Carrington M."/>
        </authorList>
    </citation>
    <scope>NUCLEOTIDE SEQUENCE [LARGE SCALE GENOMIC DNA]</scope>
    <source>
        <strain evidence="1">Edinburgh</strain>
    </source>
</reference>
<dbReference type="Proteomes" id="UP000192257">
    <property type="component" value="Unassembled WGS sequence"/>
</dbReference>
<evidence type="ECO:0000313" key="1">
    <source>
        <dbReference type="EMBL" id="ORC88888.1"/>
    </source>
</evidence>
<evidence type="ECO:0000313" key="2">
    <source>
        <dbReference type="Proteomes" id="UP000192257"/>
    </source>
</evidence>
<organism evidence="1 2">
    <name type="scientific">Trypanosoma theileri</name>
    <dbReference type="NCBI Taxonomy" id="67003"/>
    <lineage>
        <taxon>Eukaryota</taxon>
        <taxon>Discoba</taxon>
        <taxon>Euglenozoa</taxon>
        <taxon>Kinetoplastea</taxon>
        <taxon>Metakinetoplastina</taxon>
        <taxon>Trypanosomatida</taxon>
        <taxon>Trypanosomatidae</taxon>
        <taxon>Trypanosoma</taxon>
    </lineage>
</organism>
<accession>A0A1X0NWG8</accession>
<name>A0A1X0NWG8_9TRYP</name>
<dbReference type="EMBL" id="NBCO01000015">
    <property type="protein sequence ID" value="ORC88888.1"/>
    <property type="molecule type" value="Genomic_DNA"/>
</dbReference>
<comment type="caution">
    <text evidence="1">The sequence shown here is derived from an EMBL/GenBank/DDBJ whole genome shotgun (WGS) entry which is preliminary data.</text>
</comment>
<gene>
    <name evidence="1" type="ORF">TM35_000153190</name>
</gene>
<dbReference type="VEuPathDB" id="TriTrypDB:TM35_000153190"/>
<keyword evidence="2" id="KW-1185">Reference proteome</keyword>
<dbReference type="AlphaFoldDB" id="A0A1X0NWG8"/>
<sequence length="130" mass="15205">MRSYPLPFQSLYIKQINYNNCFPLQISPLKIHITPNRKQFPSDTLFPKSHTRGKARSPSRVSLGSSFCRWGIAMRMSVSFLFFLFKPSDIAVFALWHLPLSGISREIFHLRTTPCWIKIAQTRCRERVML</sequence>